<dbReference type="EMBL" id="JEME01001997">
    <property type="protein sequence ID" value="KYG05561.1"/>
    <property type="molecule type" value="Genomic_DNA"/>
</dbReference>
<dbReference type="AlphaFoldDB" id="A0A150TLK5"/>
<keyword evidence="1" id="KW-0812">Transmembrane</keyword>
<evidence type="ECO:0000313" key="2">
    <source>
        <dbReference type="EMBL" id="KYG05561.1"/>
    </source>
</evidence>
<dbReference type="Proteomes" id="UP000075502">
    <property type="component" value="Unassembled WGS sequence"/>
</dbReference>
<accession>A0A150TLK5</accession>
<protein>
    <submittedName>
        <fullName evidence="2">Uncharacterized protein</fullName>
    </submittedName>
</protein>
<keyword evidence="1" id="KW-0472">Membrane</keyword>
<keyword evidence="1" id="KW-1133">Transmembrane helix</keyword>
<sequence length="267" mass="29993">MSDSSAPLAIIFVGVVGIVVTQIVATRQANHQRDAFQARVEQEVNLRLQEALEVLTREDEAQAQAALQKARTTYETETEAARAEFDREEDERLRSLHQLQDGDTGRMREALEAALPLDLSVPCQVRFDVQYAHTISLELDVPEPSAIPTTEAKLLSSGKVTYKEKSEKRLREQYLRLVAGLAIRHASEALLNLPTCQVVEFRAFRTALDPSIGRPTRRMVLELSVDYPTLAPMTMDGIDPLMTLKHFSHRINVDRDRDLQPLGASIH</sequence>
<proteinExistence type="predicted"/>
<gene>
    <name evidence="2" type="ORF">BE21_03650</name>
</gene>
<evidence type="ECO:0000313" key="3">
    <source>
        <dbReference type="Proteomes" id="UP000075502"/>
    </source>
</evidence>
<comment type="caution">
    <text evidence="2">The sequence shown here is derived from an EMBL/GenBank/DDBJ whole genome shotgun (WGS) entry which is preliminary data.</text>
</comment>
<reference evidence="2 3" key="1">
    <citation type="submission" date="2014-02" db="EMBL/GenBank/DDBJ databases">
        <title>The small core and large imbalanced accessory genome model reveals a collaborative survival strategy of Sorangium cellulosum strains in nature.</title>
        <authorList>
            <person name="Han K."/>
            <person name="Peng R."/>
            <person name="Blom J."/>
            <person name="Li Y.-Z."/>
        </authorList>
    </citation>
    <scope>NUCLEOTIDE SEQUENCE [LARGE SCALE GENOMIC DNA]</scope>
    <source>
        <strain evidence="2 3">So0007-03</strain>
    </source>
</reference>
<organism evidence="2 3">
    <name type="scientific">Sorangium cellulosum</name>
    <name type="common">Polyangium cellulosum</name>
    <dbReference type="NCBI Taxonomy" id="56"/>
    <lineage>
        <taxon>Bacteria</taxon>
        <taxon>Pseudomonadati</taxon>
        <taxon>Myxococcota</taxon>
        <taxon>Polyangia</taxon>
        <taxon>Polyangiales</taxon>
        <taxon>Polyangiaceae</taxon>
        <taxon>Sorangium</taxon>
    </lineage>
</organism>
<name>A0A150TLK5_SORCE</name>
<feature type="transmembrane region" description="Helical" evidence="1">
    <location>
        <begin position="6"/>
        <end position="25"/>
    </location>
</feature>
<evidence type="ECO:0000256" key="1">
    <source>
        <dbReference type="SAM" id="Phobius"/>
    </source>
</evidence>